<evidence type="ECO:0000313" key="1">
    <source>
        <dbReference type="EMBL" id="AGT43180.1"/>
    </source>
</evidence>
<name>S5ZSU2_9SPIR</name>
<proteinExistence type="predicted"/>
<protein>
    <submittedName>
        <fullName evidence="1">Uncharacterized protein</fullName>
    </submittedName>
</protein>
<dbReference type="KEGG" id="tped:TPE_0684"/>
<gene>
    <name evidence="1" type="ORF">TPE_0684</name>
</gene>
<dbReference type="AlphaFoldDB" id="S5ZSU2"/>
<sequence>MSKNQIIFGIISLFKKKSNHNFMATGVISWPIISLFKKKSNHN</sequence>
<keyword evidence="2" id="KW-1185">Reference proteome</keyword>
<reference evidence="1 2" key="1">
    <citation type="journal article" date="2013" name="PLoS ONE">
        <title>Genome-Wide Relatedness of Treponema pedis, from Gingiva and Necrotic Skin Lesions of Pigs, with the Human Oral Pathogen Treponema denticola.</title>
        <authorList>
            <person name="Svartstrom O."/>
            <person name="Mushtaq M."/>
            <person name="Pringle M."/>
            <person name="Segerman B."/>
        </authorList>
    </citation>
    <scope>NUCLEOTIDE SEQUENCE [LARGE SCALE GENOMIC DNA]</scope>
    <source>
        <strain evidence="1">T A4</strain>
    </source>
</reference>
<dbReference type="EMBL" id="CP004120">
    <property type="protein sequence ID" value="AGT43180.1"/>
    <property type="molecule type" value="Genomic_DNA"/>
</dbReference>
<evidence type="ECO:0000313" key="2">
    <source>
        <dbReference type="Proteomes" id="UP000015620"/>
    </source>
</evidence>
<dbReference type="HOGENOM" id="CLU_218471_0_0_12"/>
<organism evidence="1 2">
    <name type="scientific">Treponema pedis str. T A4</name>
    <dbReference type="NCBI Taxonomy" id="1291379"/>
    <lineage>
        <taxon>Bacteria</taxon>
        <taxon>Pseudomonadati</taxon>
        <taxon>Spirochaetota</taxon>
        <taxon>Spirochaetia</taxon>
        <taxon>Spirochaetales</taxon>
        <taxon>Treponemataceae</taxon>
        <taxon>Treponema</taxon>
    </lineage>
</organism>
<accession>S5ZSU2</accession>
<dbReference type="Proteomes" id="UP000015620">
    <property type="component" value="Chromosome"/>
</dbReference>